<keyword evidence="3" id="KW-0862">Zinc</keyword>
<feature type="binding site" evidence="3">
    <location>
        <position position="130"/>
    </location>
    <ligand>
        <name>Zn(2+)</name>
        <dbReference type="ChEBI" id="CHEBI:29105"/>
    </ligand>
</feature>
<organism evidence="4 5">
    <name type="scientific">Actinoplanes digitatis</name>
    <dbReference type="NCBI Taxonomy" id="1868"/>
    <lineage>
        <taxon>Bacteria</taxon>
        <taxon>Bacillati</taxon>
        <taxon>Actinomycetota</taxon>
        <taxon>Actinomycetes</taxon>
        <taxon>Micromonosporales</taxon>
        <taxon>Micromonosporaceae</taxon>
        <taxon>Actinoplanes</taxon>
    </lineage>
</organism>
<comment type="cofactor">
    <cofactor evidence="3">
        <name>Zn(2+)</name>
        <dbReference type="ChEBI" id="CHEBI:29105"/>
    </cofactor>
    <text evidence="3">Binds 1 zinc ion per subunit.</text>
</comment>
<feature type="binding site" evidence="3">
    <location>
        <position position="74"/>
    </location>
    <ligand>
        <name>Zn(2+)</name>
        <dbReference type="ChEBI" id="CHEBI:29105"/>
    </ligand>
</feature>
<dbReference type="PANTHER" id="PTHR11002:SF79">
    <property type="entry name" value="CARBONIC ANHYDRASE 2"/>
    <property type="match status" value="1"/>
</dbReference>
<dbReference type="Proteomes" id="UP000578112">
    <property type="component" value="Unassembled WGS sequence"/>
</dbReference>
<keyword evidence="3" id="KW-0479">Metal-binding</keyword>
<comment type="function">
    <text evidence="2">Catalyzes the reversible hydration of carbon dioxide to form bicarbonate.</text>
</comment>
<evidence type="ECO:0000256" key="3">
    <source>
        <dbReference type="PIRSR" id="PIRSR601765-1"/>
    </source>
</evidence>
<dbReference type="SUPFAM" id="SSF53056">
    <property type="entry name" value="beta-carbonic anhydrase, cab"/>
    <property type="match status" value="1"/>
</dbReference>
<dbReference type="EC" id="4.2.1.1" evidence="4"/>
<feature type="binding site" evidence="3">
    <location>
        <position position="127"/>
    </location>
    <ligand>
        <name>Zn(2+)</name>
        <dbReference type="ChEBI" id="CHEBI:29105"/>
    </ligand>
</feature>
<dbReference type="AlphaFoldDB" id="A0A7W7I3Q9"/>
<evidence type="ECO:0000256" key="1">
    <source>
        <dbReference type="ARBA" id="ARBA00006217"/>
    </source>
</evidence>
<name>A0A7W7I3Q9_9ACTN</name>
<dbReference type="GO" id="GO:0008270">
    <property type="term" value="F:zinc ion binding"/>
    <property type="evidence" value="ECO:0007669"/>
    <property type="project" value="InterPro"/>
</dbReference>
<evidence type="ECO:0000256" key="2">
    <source>
        <dbReference type="ARBA" id="ARBA00024993"/>
    </source>
</evidence>
<dbReference type="InterPro" id="IPR001765">
    <property type="entry name" value="Carbonic_anhydrase"/>
</dbReference>
<keyword evidence="5" id="KW-1185">Reference proteome</keyword>
<dbReference type="Pfam" id="PF00484">
    <property type="entry name" value="Pro_CA"/>
    <property type="match status" value="1"/>
</dbReference>
<feature type="binding site" evidence="3">
    <location>
        <position position="76"/>
    </location>
    <ligand>
        <name>Zn(2+)</name>
        <dbReference type="ChEBI" id="CHEBI:29105"/>
    </ligand>
</feature>
<dbReference type="SMART" id="SM00947">
    <property type="entry name" value="Pro_CA"/>
    <property type="match status" value="1"/>
</dbReference>
<evidence type="ECO:0000313" key="4">
    <source>
        <dbReference type="EMBL" id="MBB4765721.1"/>
    </source>
</evidence>
<proteinExistence type="inferred from homology"/>
<gene>
    <name evidence="4" type="ORF">BJ971_006277</name>
</gene>
<dbReference type="Gene3D" id="3.40.1050.10">
    <property type="entry name" value="Carbonic anhydrase"/>
    <property type="match status" value="1"/>
</dbReference>
<comment type="caution">
    <text evidence="4">The sequence shown here is derived from an EMBL/GenBank/DDBJ whole genome shotgun (WGS) entry which is preliminary data.</text>
</comment>
<accession>A0A7W7I3Q9</accession>
<dbReference type="PANTHER" id="PTHR11002">
    <property type="entry name" value="CARBONIC ANHYDRASE"/>
    <property type="match status" value="1"/>
</dbReference>
<dbReference type="EMBL" id="JACHNH010000001">
    <property type="protein sequence ID" value="MBB4765721.1"/>
    <property type="molecule type" value="Genomic_DNA"/>
</dbReference>
<reference evidence="4 5" key="1">
    <citation type="submission" date="2020-08" db="EMBL/GenBank/DDBJ databases">
        <title>Sequencing the genomes of 1000 actinobacteria strains.</title>
        <authorList>
            <person name="Klenk H.-P."/>
        </authorList>
    </citation>
    <scope>NUCLEOTIDE SEQUENCE [LARGE SCALE GENOMIC DNA]</scope>
    <source>
        <strain evidence="4 5">DSM 43149</strain>
    </source>
</reference>
<comment type="similarity">
    <text evidence="1">Belongs to the beta-class carbonic anhydrase family.</text>
</comment>
<dbReference type="InterPro" id="IPR036874">
    <property type="entry name" value="Carbonic_anhydrase_sf"/>
</dbReference>
<dbReference type="RefSeq" id="WP_184996737.1">
    <property type="nucleotide sequence ID" value="NZ_BOMK01000098.1"/>
</dbReference>
<dbReference type="GO" id="GO:0004089">
    <property type="term" value="F:carbonate dehydratase activity"/>
    <property type="evidence" value="ECO:0007669"/>
    <property type="project" value="UniProtKB-EC"/>
</dbReference>
<evidence type="ECO:0000313" key="5">
    <source>
        <dbReference type="Proteomes" id="UP000578112"/>
    </source>
</evidence>
<protein>
    <submittedName>
        <fullName evidence="4">Carbonic anhydrase</fullName>
        <ecNumber evidence="4">4.2.1.1</ecNumber>
    </submittedName>
</protein>
<sequence length="220" mass="22445">MTGISPGDKATRVAVSTAPVSTAPARIVRPADALAALVAGNRRFVSGRPEHGHDVAAAAASSGGQLPHAVVIGCIDSRVPLEAIFDQTFGSICVVRSGAHVVDRAVLGSVGFAVSALKVPLVMVLGHVRCGAVDATIAALRAGERPEGDVGYLVDEIAPAVHAVGLDDPDVAAKAMRAHVTRTVRRMRDVTGVADAIAEGRVAVAGAVYDLDTGWVDLLP</sequence>
<keyword evidence="4" id="KW-0456">Lyase</keyword>